<dbReference type="GO" id="GO:0004252">
    <property type="term" value="F:serine-type endopeptidase activity"/>
    <property type="evidence" value="ECO:0007669"/>
    <property type="project" value="InterPro"/>
</dbReference>
<proteinExistence type="predicted"/>
<comment type="caution">
    <text evidence="4">The sequence shown here is derived from an EMBL/GenBank/DDBJ whole genome shotgun (WGS) entry which is preliminary data.</text>
</comment>
<keyword evidence="2" id="KW-1133">Transmembrane helix</keyword>
<dbReference type="PANTHER" id="PTHR43019:SF23">
    <property type="entry name" value="PROTEASE DO-LIKE 5, CHLOROPLASTIC"/>
    <property type="match status" value="1"/>
</dbReference>
<dbReference type="Pfam" id="PF08308">
    <property type="entry name" value="PEGA"/>
    <property type="match status" value="1"/>
</dbReference>
<dbReference type="Pfam" id="PF13365">
    <property type="entry name" value="Trypsin_2"/>
    <property type="match status" value="1"/>
</dbReference>
<dbReference type="RefSeq" id="WP_217778217.1">
    <property type="nucleotide sequence ID" value="NZ_JAHOOV010000002.1"/>
</dbReference>
<dbReference type="Gene3D" id="2.40.10.120">
    <property type="match status" value="1"/>
</dbReference>
<feature type="domain" description="PEGA" evidence="3">
    <location>
        <begin position="29"/>
        <end position="89"/>
    </location>
</feature>
<dbReference type="InterPro" id="IPR001940">
    <property type="entry name" value="Peptidase_S1C"/>
</dbReference>
<dbReference type="PRINTS" id="PR00834">
    <property type="entry name" value="PROTEASES2C"/>
</dbReference>
<evidence type="ECO:0000313" key="4">
    <source>
        <dbReference type="EMBL" id="MCG4958466.1"/>
    </source>
</evidence>
<feature type="region of interest" description="Disordered" evidence="1">
    <location>
        <begin position="128"/>
        <end position="147"/>
    </location>
</feature>
<gene>
    <name evidence="4" type="ORF">L0P03_01155</name>
</gene>
<evidence type="ECO:0000256" key="1">
    <source>
        <dbReference type="SAM" id="MobiDB-lite"/>
    </source>
</evidence>
<dbReference type="EMBL" id="JAKNDN010000002">
    <property type="protein sequence ID" value="MCG4958466.1"/>
    <property type="molecule type" value="Genomic_DNA"/>
</dbReference>
<organism evidence="4 5">
    <name type="scientific">Odoribacter splanchnicus</name>
    <dbReference type="NCBI Taxonomy" id="28118"/>
    <lineage>
        <taxon>Bacteria</taxon>
        <taxon>Pseudomonadati</taxon>
        <taxon>Bacteroidota</taxon>
        <taxon>Bacteroidia</taxon>
        <taxon>Bacteroidales</taxon>
        <taxon>Odoribacteraceae</taxon>
        <taxon>Odoribacter</taxon>
    </lineage>
</organism>
<dbReference type="InterPro" id="IPR009003">
    <property type="entry name" value="Peptidase_S1_PA"/>
</dbReference>
<dbReference type="PANTHER" id="PTHR43019">
    <property type="entry name" value="SERINE ENDOPROTEASE DEGS"/>
    <property type="match status" value="1"/>
</dbReference>
<protein>
    <submittedName>
        <fullName evidence="4">Trypsin-like peptidase domain-containing protein</fullName>
    </submittedName>
</protein>
<dbReference type="SUPFAM" id="SSF50494">
    <property type="entry name" value="Trypsin-like serine proteases"/>
    <property type="match status" value="1"/>
</dbReference>
<feature type="transmembrane region" description="Helical" evidence="2">
    <location>
        <begin position="6"/>
        <end position="25"/>
    </location>
</feature>
<evidence type="ECO:0000256" key="2">
    <source>
        <dbReference type="SAM" id="Phobius"/>
    </source>
</evidence>
<dbReference type="AlphaFoldDB" id="A0AAW5C713"/>
<dbReference type="InterPro" id="IPR013229">
    <property type="entry name" value="PEGA"/>
</dbReference>
<evidence type="ECO:0000259" key="3">
    <source>
        <dbReference type="Pfam" id="PF08308"/>
    </source>
</evidence>
<feature type="transmembrane region" description="Helical" evidence="2">
    <location>
        <begin position="86"/>
        <end position="106"/>
    </location>
</feature>
<dbReference type="GO" id="GO:0006508">
    <property type="term" value="P:proteolysis"/>
    <property type="evidence" value="ECO:0007669"/>
    <property type="project" value="InterPro"/>
</dbReference>
<sequence length="349" mass="38772">MKHFKFITIIIVIGIISSSCVALLGRRQTVYIDSQPQGAKVYAEGNYIGITPCAFRTKRVKKEFTFEKEGYESKTIQANTKNNNAIWWNTLFTGFIGVLVDIPYALKYAQTNYTTSLSILPPPSPIIESKSANSTTPNSTTPKERQANPSILAQIPISSSPKELKATQIFKKYNSAVFMIFTKDATNEYQGSGFFISEDGLAISNYHVFKGTHIGAEIIELYNGKQYKVKEVLAYSERYDYILFRIEGKFNYIPITQREYEVGEKVYAIGSPKGMENTFSSGEISQIRGNAIIQISVPIDHGSSGGALINSYGEVIGITSGGDDGSGANLNYAMDIRIIFNTKFKNEDY</sequence>
<keyword evidence="2" id="KW-0472">Membrane</keyword>
<feature type="compositionally biased region" description="Low complexity" evidence="1">
    <location>
        <begin position="128"/>
        <end position="141"/>
    </location>
</feature>
<keyword evidence="2" id="KW-0812">Transmembrane</keyword>
<dbReference type="PROSITE" id="PS51257">
    <property type="entry name" value="PROKAR_LIPOPROTEIN"/>
    <property type="match status" value="1"/>
</dbReference>
<reference evidence="4" key="1">
    <citation type="submission" date="2022-01" db="EMBL/GenBank/DDBJ databases">
        <title>Collection of gut derived symbiotic bacterial strains cultured from healthy donors.</title>
        <authorList>
            <person name="Lin H."/>
            <person name="Kohout C."/>
            <person name="Waligurski E."/>
            <person name="Pamer E.G."/>
        </authorList>
    </citation>
    <scope>NUCLEOTIDE SEQUENCE</scope>
    <source>
        <strain evidence="4">DFI.1.149</strain>
    </source>
</reference>
<accession>A0AAW5C713</accession>
<name>A0AAW5C713_9BACT</name>
<dbReference type="Proteomes" id="UP001199750">
    <property type="component" value="Unassembled WGS sequence"/>
</dbReference>
<evidence type="ECO:0000313" key="5">
    <source>
        <dbReference type="Proteomes" id="UP001199750"/>
    </source>
</evidence>